<accession>A0A9D3XBE9</accession>
<proteinExistence type="predicted"/>
<evidence type="ECO:0000256" key="1">
    <source>
        <dbReference type="SAM" id="MobiDB-lite"/>
    </source>
</evidence>
<sequence>MLEKTHTYTHAQPRRRERRSHTRPGTDGRSQFGNFPPLQPGRPSGCPGSSEGRRQERRRCGGINPGGGHPNPTTPCVFQGRCPGAMACSPRGATDATRIFGRC</sequence>
<feature type="compositionally biased region" description="Basic residues" evidence="1">
    <location>
        <begin position="12"/>
        <end position="22"/>
    </location>
</feature>
<organism evidence="2 3">
    <name type="scientific">Mauremys mutica</name>
    <name type="common">yellowpond turtle</name>
    <dbReference type="NCBI Taxonomy" id="74926"/>
    <lineage>
        <taxon>Eukaryota</taxon>
        <taxon>Metazoa</taxon>
        <taxon>Chordata</taxon>
        <taxon>Craniata</taxon>
        <taxon>Vertebrata</taxon>
        <taxon>Euteleostomi</taxon>
        <taxon>Archelosauria</taxon>
        <taxon>Testudinata</taxon>
        <taxon>Testudines</taxon>
        <taxon>Cryptodira</taxon>
        <taxon>Durocryptodira</taxon>
        <taxon>Testudinoidea</taxon>
        <taxon>Geoemydidae</taxon>
        <taxon>Geoemydinae</taxon>
        <taxon>Mauremys</taxon>
    </lineage>
</organism>
<keyword evidence="3" id="KW-1185">Reference proteome</keyword>
<comment type="caution">
    <text evidence="2">The sequence shown here is derived from an EMBL/GenBank/DDBJ whole genome shotgun (WGS) entry which is preliminary data.</text>
</comment>
<gene>
    <name evidence="2" type="ORF">KIL84_021181</name>
</gene>
<dbReference type="Proteomes" id="UP000827986">
    <property type="component" value="Unassembled WGS sequence"/>
</dbReference>
<name>A0A9D3XBE9_9SAUR</name>
<protein>
    <submittedName>
        <fullName evidence="2">Uncharacterized protein</fullName>
    </submittedName>
</protein>
<dbReference type="AlphaFoldDB" id="A0A9D3XBE9"/>
<dbReference type="EMBL" id="JAHDVG010000475">
    <property type="protein sequence ID" value="KAH1176447.1"/>
    <property type="molecule type" value="Genomic_DNA"/>
</dbReference>
<feature type="region of interest" description="Disordered" evidence="1">
    <location>
        <begin position="1"/>
        <end position="75"/>
    </location>
</feature>
<evidence type="ECO:0000313" key="2">
    <source>
        <dbReference type="EMBL" id="KAH1176447.1"/>
    </source>
</evidence>
<evidence type="ECO:0000313" key="3">
    <source>
        <dbReference type="Proteomes" id="UP000827986"/>
    </source>
</evidence>
<reference evidence="2" key="1">
    <citation type="submission" date="2021-09" db="EMBL/GenBank/DDBJ databases">
        <title>The genome of Mauremys mutica provides insights into the evolution of semi-aquatic lifestyle.</title>
        <authorList>
            <person name="Gong S."/>
            <person name="Gao Y."/>
        </authorList>
    </citation>
    <scope>NUCLEOTIDE SEQUENCE</scope>
    <source>
        <strain evidence="2">MM-2020</strain>
        <tissue evidence="2">Muscle</tissue>
    </source>
</reference>